<feature type="region of interest" description="Disordered" evidence="1">
    <location>
        <begin position="19"/>
        <end position="186"/>
    </location>
</feature>
<dbReference type="EMBL" id="PRLP01000035">
    <property type="protein sequence ID" value="PPC77006.1"/>
    <property type="molecule type" value="Genomic_DNA"/>
</dbReference>
<feature type="compositionally biased region" description="Polar residues" evidence="1">
    <location>
        <begin position="469"/>
        <end position="497"/>
    </location>
</feature>
<evidence type="ECO:0000256" key="1">
    <source>
        <dbReference type="SAM" id="MobiDB-lite"/>
    </source>
</evidence>
<accession>A0A2S5KRX1</accession>
<organism evidence="2 3">
    <name type="scientific">Proteobacteria bacterium 228</name>
    <dbReference type="NCBI Taxonomy" id="2083153"/>
    <lineage>
        <taxon>Bacteria</taxon>
        <taxon>Pseudomonadati</taxon>
        <taxon>Pseudomonadota</taxon>
    </lineage>
</organism>
<comment type="caution">
    <text evidence="2">The sequence shown here is derived from an EMBL/GenBank/DDBJ whole genome shotgun (WGS) entry which is preliminary data.</text>
</comment>
<feature type="compositionally biased region" description="Polar residues" evidence="1">
    <location>
        <begin position="423"/>
        <end position="442"/>
    </location>
</feature>
<name>A0A2S5KRX1_9PROT</name>
<feature type="compositionally biased region" description="Low complexity" evidence="1">
    <location>
        <begin position="103"/>
        <end position="112"/>
    </location>
</feature>
<feature type="compositionally biased region" description="Acidic residues" evidence="1">
    <location>
        <begin position="409"/>
        <end position="421"/>
    </location>
</feature>
<feature type="region of interest" description="Disordered" evidence="1">
    <location>
        <begin position="212"/>
        <end position="304"/>
    </location>
</feature>
<feature type="compositionally biased region" description="Polar residues" evidence="1">
    <location>
        <begin position="264"/>
        <end position="296"/>
    </location>
</feature>
<dbReference type="Proteomes" id="UP000238196">
    <property type="component" value="Unassembled WGS sequence"/>
</dbReference>
<evidence type="ECO:0000313" key="2">
    <source>
        <dbReference type="EMBL" id="PPC77006.1"/>
    </source>
</evidence>
<protein>
    <recommendedName>
        <fullName evidence="4">AvrE-family type 3 secretion system effector</fullName>
    </recommendedName>
</protein>
<feature type="compositionally biased region" description="Polar residues" evidence="1">
    <location>
        <begin position="58"/>
        <end position="74"/>
    </location>
</feature>
<feature type="compositionally biased region" description="Polar residues" evidence="1">
    <location>
        <begin position="113"/>
        <end position="150"/>
    </location>
</feature>
<feature type="region of interest" description="Disordered" evidence="1">
    <location>
        <begin position="1107"/>
        <end position="1130"/>
    </location>
</feature>
<feature type="compositionally biased region" description="Low complexity" evidence="1">
    <location>
        <begin position="503"/>
        <end position="515"/>
    </location>
</feature>
<reference evidence="2 3" key="1">
    <citation type="submission" date="2018-02" db="EMBL/GenBank/DDBJ databases">
        <title>novel marine gammaproteobacteria from coastal saline agro ecosystem.</title>
        <authorList>
            <person name="Krishnan R."/>
            <person name="Ramesh Kumar N."/>
        </authorList>
    </citation>
    <scope>NUCLEOTIDE SEQUENCE [LARGE SCALE GENOMIC DNA]</scope>
    <source>
        <strain evidence="2 3">228</strain>
    </source>
</reference>
<feature type="compositionally biased region" description="Polar residues" evidence="1">
    <location>
        <begin position="216"/>
        <end position="248"/>
    </location>
</feature>
<evidence type="ECO:0000313" key="3">
    <source>
        <dbReference type="Proteomes" id="UP000238196"/>
    </source>
</evidence>
<proteinExistence type="predicted"/>
<feature type="compositionally biased region" description="Polar residues" evidence="1">
    <location>
        <begin position="19"/>
        <end position="50"/>
    </location>
</feature>
<evidence type="ECO:0008006" key="4">
    <source>
        <dbReference type="Google" id="ProtNLM"/>
    </source>
</evidence>
<dbReference type="OrthoDB" id="6722206at2"/>
<dbReference type="Pfam" id="PF11725">
    <property type="entry name" value="AvrE_T3Es"/>
    <property type="match status" value="1"/>
</dbReference>
<sequence length="2071" mass="224496">MGINIQLMVLNMSTRIPGSSSHEIHGIQNSNQHQNPAALRQGSSNGTQGMAISLAHEGSQSPLPAQLHQQTESADGQPVGKHKHKKSGFLKGKFGFGKKHEASSSSAHQQAQLRSGTHPVSSDVNLSEQAQAQLRNTPAEQPRSGRSFSSKLMHGMGLGHHKKSESKQQAASSSTPPPPGRAHLYPSNSLLARMSDEKPVTEEVISDALHMRQTARLPSNQRQTSNTASNQHTPPTQHTAETQTSEGTHQADEEPVSDEMRAQQAAQWNSARNRVLTSLNSTADSHSTASQQSTGTHTEEAEDQDVQQALDAMRARGASAFATQDVFQLPDDSASESGSDVEDQDVQQALDAMHARGASAFATTDVFQIPEDLAPPETAAQESANISEADAEAFLHANQDRVGGLPTIPEDDREGIDEDETPLSRQNSEQSRTSAGDNSQRSQSDRISADQHSAQTEEVTHRPGKEPVSTVSLQSVQLPRDQLNLQRGESSQISGGTPPNSPPSHASSLSHPFSPVHSNAADVIQPPLIQLNNGKLSIDKETSPHLATMLLQTIGRPLQGYVAHESRADGHEQLLLDKQGKVFQLNTNAHTGFVALHSSTPVMHPAAPPASLHGQLCETGQAPADSNILAQATGIHADASGNHWRMHEGELHKLTGLEVWKEDQSGVKALNAGADQSVYGIKDGNTLIKLGSEQSSFTTESPISAFSVNKQGETALLLKGAGELSSGGIPATICLLPSLSADIEDARDLQPRYAGGLDLVGRQDNEPASLTSIALHGKDVFAVDNENRLLKASVPLEGQTELRFSTLPQHELQNAFGKDVQFEGFTHDNNGELHALVKDHGKQRHACPLNESGKSFKPGWNLSDVLHIDNSLGLSKVEPGLLEAHLRTQEQDFGKNGTLATHDGALYFRDKLTQEWTKAADNIEDLQRGLDGQPYALQGGKLKKINIDENSSSIRFGTDNVFSLTKTRGNPALGGGPKGVPDGDIKTAAVLNSYQAVTLTHAGELKFSSVRPNTSRAMHPDVPIHQNGLQGEITHLQVDKDHTLFALTDEGKLFRLPAEAWMSPKSSKLNSEWREVRHRELPEELHGAKLSMSDKHDLQVITANGQKLRHSADGWQRQPPQPAAEGATSRDKLFDNLALATKGMKLGMAGANYVVTAQVGGVLGMETNKISSKFTDRLKAHVFKPSLEIPRPIKTAGNYVQHQWQGREGLKPLYEQEHALFKELEANNTLLKSGLAPDRDKMDIKTRLERLDLGEAGQPLLEEIESLRNELELSAERQLIKLGKHQGVLDAGGELKLDYKPSKLKDFKQSFNPNRSGHSLSAEVLSTWKHAPASADSNVGHLLKAFTDLNVNMSHQKTEIMMGRQRDPSDKMALVKSRLVLDTLMLQKLDKLIDKAEVLSGRQPDAGQLSILRHDLNQLRDDQYEKNQVKHLTDRGMLSHKDVEGMYDSAKVMISAFSKEDHGVNLIARAVTQTKDQQQLNQELKGMMHSLKPMDDVIFTRSYNANASASVIPHSLQGKAVDIFPGAGAEQKRNYNLEFYGLEDGVEVTISRNLGPTINGNIGISKNALPSMTGKDSDNKPVNVNDHHMTFKPDVVAGAGLTISGGQVQHNEFIFNVRGKDIDAFVDGLTSGKITPDELFNKGMEHVTMHGTKTNFSIDLGLNFTARARLDLTDKDGNPTVGVRLGGGLTGGLNLVSVNKDELKYEGLDKAKHRTNDKSGVLNTANVGFDLAATLGFVEGFTTGHTTTTSTDPDTGETTTTTEAQQTTLSSFANLRTAAAVAVDNGVKVRGEVQSKKADAVTSGTMDKLCGGLASAFKDPASQEVVNVAREMTDIKQQLQLLKNHFVESGVVTHTNDEQYAALNSIGTTETQHEAATNKTDVMTVAKAVVAHYNTRHLDHGGVLNMLTAAVAPSRRDALASQVSQMMKDDPAFAGVLNDIRNRPNCYTWVTLELKDEPRMKMEADFVKGKAGLDQVKQALENPENRRIKSITIFETGQHKEGFTTPTLFVGGASNANVYMERAAGTINFKYGADQDIPRSYTLAGQVTTPDTELVTAMSGLKKEGLEVRSH</sequence>
<gene>
    <name evidence="2" type="ORF">C4K68_11290</name>
</gene>
<dbReference type="InterPro" id="IPR021085">
    <property type="entry name" value="AvrE_T3Es"/>
</dbReference>
<feature type="region of interest" description="Disordered" evidence="1">
    <location>
        <begin position="399"/>
        <end position="519"/>
    </location>
</feature>